<dbReference type="AlphaFoldDB" id="A0A343QCD1"/>
<dbReference type="CTD" id="4539"/>
<keyword evidence="7" id="KW-0520">NAD</keyword>
<sequence length="97" mass="11340">MKLDFLILISLLGSFIGMKSFIFYHKHILSVLLSLEFMMMSIYISLFFYMLFYFDLYFMMIYLTLCVCEAVLGLSLLIMIIRSSGTEMHGVLSMIKC</sequence>
<evidence type="ECO:0000256" key="8">
    <source>
        <dbReference type="ARBA" id="ARBA00023136"/>
    </source>
</evidence>
<name>A0A343QCD1_9NEOP</name>
<evidence type="ECO:0000313" key="12">
    <source>
        <dbReference type="EMBL" id="ATU07078.1"/>
    </source>
</evidence>
<keyword evidence="8 11" id="KW-0472">Membrane</keyword>
<dbReference type="InterPro" id="IPR039428">
    <property type="entry name" value="NUOK/Mnh_C1-like"/>
</dbReference>
<reference evidence="12" key="1">
    <citation type="journal article" date="2017" name="Mol. Phylogenet. Evol.">
        <title>Mitochondrial phylogenomics and genome rearrangements in the barklice (Insecta: Psocodea).</title>
        <authorList>
            <person name="Yoshizawa K."/>
            <person name="Johnson K.P."/>
            <person name="Sweet A.D."/>
            <person name="Yao I."/>
            <person name="Ferreira R.L."/>
            <person name="Cameron S.L."/>
        </authorList>
    </citation>
    <scope>NUCLEOTIDE SEQUENCE</scope>
</reference>
<evidence type="ECO:0000256" key="4">
    <source>
        <dbReference type="ARBA" id="ARBA00022692"/>
    </source>
</evidence>
<evidence type="ECO:0000256" key="6">
    <source>
        <dbReference type="ARBA" id="ARBA00022989"/>
    </source>
</evidence>
<feature type="transmembrane region" description="Helical" evidence="11">
    <location>
        <begin position="31"/>
        <end position="54"/>
    </location>
</feature>
<evidence type="ECO:0000256" key="9">
    <source>
        <dbReference type="ARBA" id="ARBA00031586"/>
    </source>
</evidence>
<dbReference type="GeneID" id="35094110"/>
<dbReference type="Gene3D" id="1.10.287.3510">
    <property type="match status" value="1"/>
</dbReference>
<organism evidence="12">
    <name type="scientific">Prionoglaris stygia</name>
    <dbReference type="NCBI Taxonomy" id="1954335"/>
    <lineage>
        <taxon>Eukaryota</taxon>
        <taxon>Metazoa</taxon>
        <taxon>Ecdysozoa</taxon>
        <taxon>Arthropoda</taxon>
        <taxon>Hexapoda</taxon>
        <taxon>Insecta</taxon>
        <taxon>Pterygota</taxon>
        <taxon>Neoptera</taxon>
        <taxon>Paraneoptera</taxon>
        <taxon>Psocodea</taxon>
        <taxon>Trogiomorpha</taxon>
        <taxon>Prionoglaridetae</taxon>
        <taxon>Prionoglarididae</taxon>
        <taxon>Prionoglaris</taxon>
    </lineage>
</organism>
<evidence type="ECO:0000256" key="10">
    <source>
        <dbReference type="ARBA" id="ARBA00049551"/>
    </source>
</evidence>
<keyword evidence="6 11" id="KW-1133">Transmembrane helix</keyword>
<protein>
    <recommendedName>
        <fullName evidence="3">NADH-ubiquinone oxidoreductase chain 4L</fullName>
    </recommendedName>
    <alternativeName>
        <fullName evidence="9">NADH dehydrogenase subunit 4L</fullName>
    </alternativeName>
</protein>
<dbReference type="Pfam" id="PF00420">
    <property type="entry name" value="Oxidored_q2"/>
    <property type="match status" value="1"/>
</dbReference>
<dbReference type="GO" id="GO:0008137">
    <property type="term" value="F:NADH dehydrogenase (ubiquinone) activity"/>
    <property type="evidence" value="ECO:0007669"/>
    <property type="project" value="UniProtKB-EC"/>
</dbReference>
<geneLocation type="mitochondrion" evidence="12"/>
<dbReference type="EMBL" id="MG255141">
    <property type="protein sequence ID" value="ATU07078.1"/>
    <property type="molecule type" value="Genomic_DNA"/>
</dbReference>
<evidence type="ECO:0000256" key="1">
    <source>
        <dbReference type="ARBA" id="ARBA00004141"/>
    </source>
</evidence>
<gene>
    <name evidence="12" type="primary">ND4L</name>
</gene>
<evidence type="ECO:0000256" key="7">
    <source>
        <dbReference type="ARBA" id="ARBA00023027"/>
    </source>
</evidence>
<evidence type="ECO:0000256" key="11">
    <source>
        <dbReference type="SAM" id="Phobius"/>
    </source>
</evidence>
<keyword evidence="4 11" id="KW-0812">Transmembrane</keyword>
<evidence type="ECO:0000256" key="3">
    <source>
        <dbReference type="ARBA" id="ARBA00016612"/>
    </source>
</evidence>
<comment type="subcellular location">
    <subcellularLocation>
        <location evidence="1">Membrane</location>
        <topology evidence="1">Multi-pass membrane protein</topology>
    </subcellularLocation>
</comment>
<dbReference type="GO" id="GO:0016020">
    <property type="term" value="C:membrane"/>
    <property type="evidence" value="ECO:0007669"/>
    <property type="project" value="UniProtKB-SubCell"/>
</dbReference>
<keyword evidence="12" id="KW-0496">Mitochondrion</keyword>
<feature type="transmembrane region" description="Helical" evidence="11">
    <location>
        <begin position="60"/>
        <end position="81"/>
    </location>
</feature>
<feature type="transmembrane region" description="Helical" evidence="11">
    <location>
        <begin position="6"/>
        <end position="24"/>
    </location>
</feature>
<comment type="similarity">
    <text evidence="2">Belongs to the complex I subunit 4L family.</text>
</comment>
<keyword evidence="5" id="KW-1278">Translocase</keyword>
<evidence type="ECO:0000256" key="5">
    <source>
        <dbReference type="ARBA" id="ARBA00022967"/>
    </source>
</evidence>
<comment type="catalytic activity">
    <reaction evidence="10">
        <text>a ubiquinone + NADH + 5 H(+)(in) = a ubiquinol + NAD(+) + 4 H(+)(out)</text>
        <dbReference type="Rhea" id="RHEA:29091"/>
        <dbReference type="Rhea" id="RHEA-COMP:9565"/>
        <dbReference type="Rhea" id="RHEA-COMP:9566"/>
        <dbReference type="ChEBI" id="CHEBI:15378"/>
        <dbReference type="ChEBI" id="CHEBI:16389"/>
        <dbReference type="ChEBI" id="CHEBI:17976"/>
        <dbReference type="ChEBI" id="CHEBI:57540"/>
        <dbReference type="ChEBI" id="CHEBI:57945"/>
        <dbReference type="EC" id="7.1.1.2"/>
    </reaction>
</comment>
<proteinExistence type="inferred from homology"/>
<accession>A0A343QCD1</accession>
<evidence type="ECO:0000256" key="2">
    <source>
        <dbReference type="ARBA" id="ARBA00010519"/>
    </source>
</evidence>
<dbReference type="RefSeq" id="YP_009443857.1">
    <property type="nucleotide sequence ID" value="NC_036361.1"/>
</dbReference>